<gene>
    <name evidence="2" type="ORF">ERS132394_01382</name>
    <name evidence="3" type="ORF">ERS132431_01802</name>
</gene>
<evidence type="ECO:0000313" key="3">
    <source>
        <dbReference type="EMBL" id="CYV52715.1"/>
    </source>
</evidence>
<evidence type="ECO:0000313" key="4">
    <source>
        <dbReference type="Proteomes" id="UP000071533"/>
    </source>
</evidence>
<dbReference type="Proteomes" id="UP000071533">
    <property type="component" value="Unassembled WGS sequence"/>
</dbReference>
<dbReference type="EMBL" id="FIHS01000026">
    <property type="protein sequence ID" value="CYV52715.1"/>
    <property type="molecule type" value="Genomic_DNA"/>
</dbReference>
<evidence type="ECO:0000256" key="1">
    <source>
        <dbReference type="SAM" id="Phobius"/>
    </source>
</evidence>
<evidence type="ECO:0000313" key="5">
    <source>
        <dbReference type="Proteomes" id="UP000072618"/>
    </source>
</evidence>
<dbReference type="Proteomes" id="UP000072618">
    <property type="component" value="Unassembled WGS sequence"/>
</dbReference>
<dbReference type="AlphaFoldDB" id="A0A0Z8FBK4"/>
<reference evidence="4 5" key="1">
    <citation type="submission" date="2016-02" db="EMBL/GenBank/DDBJ databases">
        <authorList>
            <consortium name="Pathogen Informatics"/>
        </authorList>
    </citation>
    <scope>NUCLEOTIDE SEQUENCE [LARGE SCALE GENOMIC DNA]</scope>
    <source>
        <strain evidence="2 5">LSS32</strain>
        <strain evidence="3 4">LSS69</strain>
    </source>
</reference>
<accession>A0A0Z8FBK4</accession>
<evidence type="ECO:0000313" key="2">
    <source>
        <dbReference type="EMBL" id="CYU77275.1"/>
    </source>
</evidence>
<feature type="transmembrane region" description="Helical" evidence="1">
    <location>
        <begin position="7"/>
        <end position="26"/>
    </location>
</feature>
<keyword evidence="1" id="KW-0472">Membrane</keyword>
<proteinExistence type="predicted"/>
<dbReference type="RefSeq" id="WP_024399620.1">
    <property type="nucleotide sequence ID" value="NZ_CEFF01000046.1"/>
</dbReference>
<dbReference type="EMBL" id="FIGJ01000015">
    <property type="protein sequence ID" value="CYU77275.1"/>
    <property type="molecule type" value="Genomic_DNA"/>
</dbReference>
<name>A0A0Z8FBK4_STRSU</name>
<keyword evidence="1" id="KW-0812">Transmembrane</keyword>
<protein>
    <submittedName>
        <fullName evidence="2">Membrane protein</fullName>
    </submittedName>
</protein>
<keyword evidence="1" id="KW-1133">Transmembrane helix</keyword>
<organism evidence="2 5">
    <name type="scientific">Streptococcus suis</name>
    <dbReference type="NCBI Taxonomy" id="1307"/>
    <lineage>
        <taxon>Bacteria</taxon>
        <taxon>Bacillati</taxon>
        <taxon>Bacillota</taxon>
        <taxon>Bacilli</taxon>
        <taxon>Lactobacillales</taxon>
        <taxon>Streptococcaceae</taxon>
        <taxon>Streptococcus</taxon>
    </lineage>
</organism>
<sequence length="66" mass="7634">MKKNIRQALISTLIFIPLFVLFQLWGNSGADVLHIISQAKFWIQLLITGAIYFLGLAYLPLIFRRK</sequence>
<feature type="transmembrane region" description="Helical" evidence="1">
    <location>
        <begin position="41"/>
        <end position="63"/>
    </location>
</feature>